<accession>A0A8H3UZP9</accession>
<comment type="caution">
    <text evidence="2">The sequence shown here is derived from an EMBL/GenBank/DDBJ whole genome shotgun (WGS) entry which is preliminary data.</text>
</comment>
<feature type="region of interest" description="Disordered" evidence="1">
    <location>
        <begin position="47"/>
        <end position="68"/>
    </location>
</feature>
<dbReference type="EMBL" id="WNWS01000105">
    <property type="protein sequence ID" value="KAE9980342.1"/>
    <property type="molecule type" value="Genomic_DNA"/>
</dbReference>
<dbReference type="AlphaFoldDB" id="A0A8H3UZP9"/>
<reference evidence="2 3" key="1">
    <citation type="submission" date="2018-12" db="EMBL/GenBank/DDBJ databases">
        <title>Venturia inaequalis Genome Resource.</title>
        <authorList>
            <person name="Lichtner F.J."/>
        </authorList>
    </citation>
    <scope>NUCLEOTIDE SEQUENCE [LARGE SCALE GENOMIC DNA]</scope>
    <source>
        <strain evidence="2 3">120213</strain>
    </source>
</reference>
<proteinExistence type="predicted"/>
<evidence type="ECO:0000313" key="3">
    <source>
        <dbReference type="Proteomes" id="UP000447873"/>
    </source>
</evidence>
<protein>
    <submittedName>
        <fullName evidence="2">Uncharacterized protein</fullName>
    </submittedName>
</protein>
<evidence type="ECO:0000256" key="1">
    <source>
        <dbReference type="SAM" id="MobiDB-lite"/>
    </source>
</evidence>
<evidence type="ECO:0000313" key="2">
    <source>
        <dbReference type="EMBL" id="KAE9980342.1"/>
    </source>
</evidence>
<gene>
    <name evidence="2" type="ORF">EG328_000370</name>
</gene>
<sequence>MEPMPVPQEVEAMNMKRYFKDTVAQQMADMIAQVVEVDTTSVIEDTEAVTSDEPEGKLVDEGPLPEEEMPELSQALTLASLYIEPTVVHTPQNPDEHRRTVLIPNIHPDVHPPPDFVKNVKTGVFFRVFDGPTRHMKFRDPEGRPTLYAKDSALVVFQQAADAEEFARKYEAHGAIYLSGPTNPAH</sequence>
<name>A0A8H3UZP9_VENIN</name>
<organism evidence="2 3">
    <name type="scientific">Venturia inaequalis</name>
    <name type="common">Apple scab fungus</name>
    <dbReference type="NCBI Taxonomy" id="5025"/>
    <lineage>
        <taxon>Eukaryota</taxon>
        <taxon>Fungi</taxon>
        <taxon>Dikarya</taxon>
        <taxon>Ascomycota</taxon>
        <taxon>Pezizomycotina</taxon>
        <taxon>Dothideomycetes</taxon>
        <taxon>Pleosporomycetidae</taxon>
        <taxon>Venturiales</taxon>
        <taxon>Venturiaceae</taxon>
        <taxon>Venturia</taxon>
    </lineage>
</organism>
<dbReference type="Proteomes" id="UP000447873">
    <property type="component" value="Unassembled WGS sequence"/>
</dbReference>